<name>A0ABS3YGY7_9BACT</name>
<gene>
    <name evidence="2" type="ORF">J7I43_15070</name>
</gene>
<dbReference type="Gene3D" id="3.40.50.880">
    <property type="match status" value="1"/>
</dbReference>
<proteinExistence type="predicted"/>
<accession>A0ABS3YGY7</accession>
<evidence type="ECO:0000313" key="2">
    <source>
        <dbReference type="EMBL" id="MBO9153548.1"/>
    </source>
</evidence>
<dbReference type="Proteomes" id="UP000679126">
    <property type="component" value="Unassembled WGS sequence"/>
</dbReference>
<dbReference type="SUPFAM" id="SSF52317">
    <property type="entry name" value="Class I glutamine amidotransferase-like"/>
    <property type="match status" value="1"/>
</dbReference>
<dbReference type="Pfam" id="PF06283">
    <property type="entry name" value="ThuA"/>
    <property type="match status" value="1"/>
</dbReference>
<reference evidence="3" key="1">
    <citation type="submission" date="2021-03" db="EMBL/GenBank/DDBJ databases">
        <title>Assistant Professor.</title>
        <authorList>
            <person name="Huq M.A."/>
        </authorList>
    </citation>
    <scope>NUCLEOTIDE SEQUENCE [LARGE SCALE GENOMIC DNA]</scope>
    <source>
        <strain evidence="3">MAH-28</strain>
    </source>
</reference>
<sequence length="282" mass="31735">MRRFLKVAMVLLLLAGFSLSMLRPDPPVIVPSPQGSRLVTSLLSGEIVQAAKVPRFKVLALAEPGGHHIAYTRAAKPWLDQLAADSNFSIQYIENTDQIDEKFLAGFRLFIQLDYPPYAWKPGAVKAFEAYINSGKGGWIGFHHATLLGEFDGFPMWQWFSDFMGGIRFKDYIAGFAKGKVMVEDAGHPVMKGIKNGFWIEKEEWYTYDKSPRPNVHVIASVDENTYSPESTKKMGDHPVIWSNPRMPGRNVYIFMGHSPDLFGNPAYITLFRNAVSWASGR</sequence>
<dbReference type="PANTHER" id="PTHR40469:SF2">
    <property type="entry name" value="GALACTOSE-BINDING DOMAIN-LIKE SUPERFAMILY PROTEIN"/>
    <property type="match status" value="1"/>
</dbReference>
<dbReference type="InterPro" id="IPR029062">
    <property type="entry name" value="Class_I_gatase-like"/>
</dbReference>
<dbReference type="PANTHER" id="PTHR40469">
    <property type="entry name" value="SECRETED GLYCOSYL HYDROLASE"/>
    <property type="match status" value="1"/>
</dbReference>
<protein>
    <submittedName>
        <fullName evidence="2">ThuA domain-containing protein</fullName>
    </submittedName>
</protein>
<evidence type="ECO:0000259" key="1">
    <source>
        <dbReference type="Pfam" id="PF06283"/>
    </source>
</evidence>
<keyword evidence="3" id="KW-1185">Reference proteome</keyword>
<dbReference type="InterPro" id="IPR029010">
    <property type="entry name" value="ThuA-like"/>
</dbReference>
<organism evidence="2 3">
    <name type="scientific">Chitinophaga chungangae</name>
    <dbReference type="NCBI Taxonomy" id="2821488"/>
    <lineage>
        <taxon>Bacteria</taxon>
        <taxon>Pseudomonadati</taxon>
        <taxon>Bacteroidota</taxon>
        <taxon>Chitinophagia</taxon>
        <taxon>Chitinophagales</taxon>
        <taxon>Chitinophagaceae</taxon>
        <taxon>Chitinophaga</taxon>
    </lineage>
</organism>
<comment type="caution">
    <text evidence="2">The sequence shown here is derived from an EMBL/GenBank/DDBJ whole genome shotgun (WGS) entry which is preliminary data.</text>
</comment>
<dbReference type="EMBL" id="JAGHKP010000003">
    <property type="protein sequence ID" value="MBO9153548.1"/>
    <property type="molecule type" value="Genomic_DNA"/>
</dbReference>
<evidence type="ECO:0000313" key="3">
    <source>
        <dbReference type="Proteomes" id="UP000679126"/>
    </source>
</evidence>
<dbReference type="RefSeq" id="WP_209146550.1">
    <property type="nucleotide sequence ID" value="NZ_JAGHKP010000003.1"/>
</dbReference>
<feature type="domain" description="ThuA-like" evidence="1">
    <location>
        <begin position="57"/>
        <end position="279"/>
    </location>
</feature>